<dbReference type="PROSITE" id="PS51257">
    <property type="entry name" value="PROKAR_LIPOPROTEIN"/>
    <property type="match status" value="1"/>
</dbReference>
<proteinExistence type="predicted"/>
<dbReference type="AlphaFoldDB" id="A0A173RKG6"/>
<sequence>MNPVKDVVEGKILSEMKKYRQSNSFAATTTGCDTGDTENTGHPVYEIFCIILKKFDPVLLEKLLGVADLFEYLKQLWNKTEKTEEKKGEER</sequence>
<reference evidence="1 2" key="1">
    <citation type="submission" date="2015-09" db="EMBL/GenBank/DDBJ databases">
        <authorList>
            <consortium name="Pathogen Informatics"/>
        </authorList>
    </citation>
    <scope>NUCLEOTIDE SEQUENCE [LARGE SCALE GENOMIC DNA]</scope>
    <source>
        <strain evidence="1 2">2789STDY5834966</strain>
    </source>
</reference>
<gene>
    <name evidence="1" type="ORF">ERS852578_00200</name>
</gene>
<organism evidence="1 2">
    <name type="scientific">Anaerobutyricum hallii</name>
    <dbReference type="NCBI Taxonomy" id="39488"/>
    <lineage>
        <taxon>Bacteria</taxon>
        <taxon>Bacillati</taxon>
        <taxon>Bacillota</taxon>
        <taxon>Clostridia</taxon>
        <taxon>Lachnospirales</taxon>
        <taxon>Lachnospiraceae</taxon>
        <taxon>Anaerobutyricum</taxon>
    </lineage>
</organism>
<evidence type="ECO:0000313" key="1">
    <source>
        <dbReference type="EMBL" id="CUM78351.1"/>
    </source>
</evidence>
<dbReference type="EMBL" id="CYYC01000002">
    <property type="protein sequence ID" value="CUM78351.1"/>
    <property type="molecule type" value="Genomic_DNA"/>
</dbReference>
<dbReference type="RefSeq" id="WP_022170272.1">
    <property type="nucleotide sequence ID" value="NZ_CATVSP010000096.1"/>
</dbReference>
<dbReference type="OrthoDB" id="9917509at2"/>
<evidence type="ECO:0000313" key="2">
    <source>
        <dbReference type="Proteomes" id="UP000095390"/>
    </source>
</evidence>
<accession>A0A173RKG6</accession>
<protein>
    <submittedName>
        <fullName evidence="1">Uncharacterized protein</fullName>
    </submittedName>
</protein>
<name>A0A173RKG6_9FIRM</name>
<dbReference type="Proteomes" id="UP000095390">
    <property type="component" value="Unassembled WGS sequence"/>
</dbReference>